<dbReference type="eggNOG" id="COG0566">
    <property type="taxonomic scope" value="Bacteria"/>
</dbReference>
<comment type="similarity">
    <text evidence="1">Belongs to the class IV-like SAM-binding methyltransferase superfamily. RNA methyltransferase TrmH family.</text>
</comment>
<dbReference type="PATRIC" id="fig|568816.4.peg.806"/>
<dbReference type="Proteomes" id="UP000007093">
    <property type="component" value="Chromosome"/>
</dbReference>
<dbReference type="GO" id="GO:0003723">
    <property type="term" value="F:RNA binding"/>
    <property type="evidence" value="ECO:0007669"/>
    <property type="project" value="InterPro"/>
</dbReference>
<dbReference type="InterPro" id="IPR013123">
    <property type="entry name" value="SpoU_subst-bd"/>
</dbReference>
<dbReference type="PANTHER" id="PTHR43191:SF2">
    <property type="entry name" value="RRNA METHYLTRANSFERASE 3, MITOCHONDRIAL"/>
    <property type="match status" value="1"/>
</dbReference>
<accession>G4Q582</accession>
<dbReference type="InterPro" id="IPR029026">
    <property type="entry name" value="tRNA_m1G_MTases_N"/>
</dbReference>
<dbReference type="AlphaFoldDB" id="G4Q582"/>
<dbReference type="EMBL" id="CP003058">
    <property type="protein sequence ID" value="AEQ22064.1"/>
    <property type="molecule type" value="Genomic_DNA"/>
</dbReference>
<protein>
    <submittedName>
        <fullName evidence="5">RNA methyltransferase</fullName>
    </submittedName>
</protein>
<dbReference type="GeneID" id="92878918"/>
<dbReference type="KEGG" id="ain:Acin_0834"/>
<dbReference type="InterPro" id="IPR029064">
    <property type="entry name" value="Ribosomal_eL30-like_sf"/>
</dbReference>
<keyword evidence="3 5" id="KW-0808">Transferase</keyword>
<keyword evidence="6" id="KW-1185">Reference proteome</keyword>
<dbReference type="SMART" id="SM00967">
    <property type="entry name" value="SpoU_sub_bind"/>
    <property type="match status" value="1"/>
</dbReference>
<gene>
    <name evidence="5" type="ordered locus">Acin_0834</name>
</gene>
<dbReference type="Gene3D" id="3.40.1280.10">
    <property type="match status" value="1"/>
</dbReference>
<dbReference type="InterPro" id="IPR051259">
    <property type="entry name" value="rRNA_Methyltransferase"/>
</dbReference>
<reference evidence="5 6" key="1">
    <citation type="journal article" date="2011" name="J. Bacteriol.">
        <title>Complete genome sequence of Acidaminococcus intestini RYC-MR95, a Gram-negative bacterium from the phylum Firmicutes.</title>
        <authorList>
            <person name="D'Auria G."/>
            <person name="Galan J.C."/>
            <person name="Rodriguez-Alcayna M."/>
            <person name="Moya A."/>
            <person name="Baquero F."/>
            <person name="Latorre A."/>
        </authorList>
    </citation>
    <scope>NUCLEOTIDE SEQUENCE [LARGE SCALE GENOMIC DNA]</scope>
    <source>
        <strain evidence="5 6">RyC-MR95</strain>
    </source>
</reference>
<keyword evidence="2 5" id="KW-0489">Methyltransferase</keyword>
<dbReference type="GO" id="GO:0005737">
    <property type="term" value="C:cytoplasm"/>
    <property type="evidence" value="ECO:0007669"/>
    <property type="project" value="UniProtKB-ARBA"/>
</dbReference>
<dbReference type="SUPFAM" id="SSF55315">
    <property type="entry name" value="L30e-like"/>
    <property type="match status" value="1"/>
</dbReference>
<dbReference type="GO" id="GO:0032259">
    <property type="term" value="P:methylation"/>
    <property type="evidence" value="ECO:0007669"/>
    <property type="project" value="UniProtKB-KW"/>
</dbReference>
<dbReference type="Gene3D" id="3.30.1330.30">
    <property type="match status" value="1"/>
</dbReference>
<dbReference type="HOGENOM" id="CLU_021322_3_2_9"/>
<feature type="domain" description="RNA 2-O ribose methyltransferase substrate binding" evidence="4">
    <location>
        <begin position="32"/>
        <end position="102"/>
    </location>
</feature>
<dbReference type="InterPro" id="IPR001537">
    <property type="entry name" value="SpoU_MeTrfase"/>
</dbReference>
<proteinExistence type="inferred from homology"/>
<dbReference type="Pfam" id="PF22435">
    <property type="entry name" value="MRM3-like_sub_bind"/>
    <property type="match status" value="1"/>
</dbReference>
<evidence type="ECO:0000256" key="3">
    <source>
        <dbReference type="ARBA" id="ARBA00022679"/>
    </source>
</evidence>
<dbReference type="InterPro" id="IPR029028">
    <property type="entry name" value="Alpha/beta_knot_MTases"/>
</dbReference>
<evidence type="ECO:0000313" key="6">
    <source>
        <dbReference type="Proteomes" id="UP000007093"/>
    </source>
</evidence>
<dbReference type="InterPro" id="IPR053888">
    <property type="entry name" value="MRM3-like_sub_bind"/>
</dbReference>
<dbReference type="Pfam" id="PF00588">
    <property type="entry name" value="SpoU_methylase"/>
    <property type="match status" value="1"/>
</dbReference>
<dbReference type="STRING" id="568816.Acin_0834"/>
<name>G4Q582_ACIIR</name>
<evidence type="ECO:0000313" key="5">
    <source>
        <dbReference type="EMBL" id="AEQ22064.1"/>
    </source>
</evidence>
<sequence>MIKRLTSLQNETVKKAASLQQKKYRLREGLFLVEGVRAVREVRSSSWTVTAYFFTDLPEDFQKEAQGSDIPYYEVTGDIMKKLTATEEPQSLAALVRLKERSLETVHPERGLILVLDEIHDPGNVGTMIRTARAMNAQGVILLSGSADLYNPKVVRAAMGNLFHIPVFTGITEDALMTFAQKAGWTLVATALDGAADLRDFTYPQKTLLIMGSEAEGVSHSLLEKSAARVKIPMLGEAESLNVGVAAGILLYEAMVQQDPGRN</sequence>
<evidence type="ECO:0000256" key="1">
    <source>
        <dbReference type="ARBA" id="ARBA00007228"/>
    </source>
</evidence>
<evidence type="ECO:0000256" key="2">
    <source>
        <dbReference type="ARBA" id="ARBA00022603"/>
    </source>
</evidence>
<dbReference type="SUPFAM" id="SSF75217">
    <property type="entry name" value="alpha/beta knot"/>
    <property type="match status" value="1"/>
</dbReference>
<dbReference type="InParanoid" id="G4Q582"/>
<dbReference type="FunCoup" id="G4Q582">
    <property type="interactions" value="273"/>
</dbReference>
<dbReference type="RefSeq" id="WP_009014828.1">
    <property type="nucleotide sequence ID" value="NC_016077.1"/>
</dbReference>
<organism evidence="5 6">
    <name type="scientific">Acidaminococcus intestini (strain RyC-MR95)</name>
    <dbReference type="NCBI Taxonomy" id="568816"/>
    <lineage>
        <taxon>Bacteria</taxon>
        <taxon>Bacillati</taxon>
        <taxon>Bacillota</taxon>
        <taxon>Negativicutes</taxon>
        <taxon>Acidaminococcales</taxon>
        <taxon>Acidaminococcaceae</taxon>
        <taxon>Acidaminococcus</taxon>
    </lineage>
</organism>
<evidence type="ECO:0000259" key="4">
    <source>
        <dbReference type="SMART" id="SM00967"/>
    </source>
</evidence>
<dbReference type="GO" id="GO:0006396">
    <property type="term" value="P:RNA processing"/>
    <property type="evidence" value="ECO:0007669"/>
    <property type="project" value="InterPro"/>
</dbReference>
<dbReference type="PANTHER" id="PTHR43191">
    <property type="entry name" value="RRNA METHYLTRANSFERASE 3"/>
    <property type="match status" value="1"/>
</dbReference>
<dbReference type="CDD" id="cd18095">
    <property type="entry name" value="SpoU-like_rRNA-MTase"/>
    <property type="match status" value="1"/>
</dbReference>
<dbReference type="GO" id="GO:0008173">
    <property type="term" value="F:RNA methyltransferase activity"/>
    <property type="evidence" value="ECO:0007669"/>
    <property type="project" value="InterPro"/>
</dbReference>